<dbReference type="Proteomes" id="UP000054925">
    <property type="component" value="Unassembled WGS sequence"/>
</dbReference>
<gene>
    <name evidence="1" type="ORF">AWB67_02217</name>
</gene>
<name>A0A158HWU1_9BURK</name>
<dbReference type="Gene3D" id="1.10.10.2830">
    <property type="match status" value="2"/>
</dbReference>
<accession>A0A158HWU1</accession>
<keyword evidence="2" id="KW-1185">Reference proteome</keyword>
<reference evidence="1" key="1">
    <citation type="submission" date="2016-01" db="EMBL/GenBank/DDBJ databases">
        <authorList>
            <person name="Peeters C."/>
        </authorList>
    </citation>
    <scope>NUCLEOTIDE SEQUENCE [LARGE SCALE GENOMIC DNA]</scope>
    <source>
        <strain evidence="1">LMG 22937</strain>
    </source>
</reference>
<dbReference type="EMBL" id="FCOL02000009">
    <property type="protein sequence ID" value="SAL48865.1"/>
    <property type="molecule type" value="Genomic_DNA"/>
</dbReference>
<evidence type="ECO:0000313" key="2">
    <source>
        <dbReference type="Proteomes" id="UP000054925"/>
    </source>
</evidence>
<protein>
    <submittedName>
        <fullName evidence="1">Uncharacterized protein</fullName>
    </submittedName>
</protein>
<dbReference type="RefSeq" id="WP_125477576.1">
    <property type="nucleotide sequence ID" value="NZ_FCOL02000009.1"/>
</dbReference>
<dbReference type="AlphaFoldDB" id="A0A158HWU1"/>
<evidence type="ECO:0000313" key="1">
    <source>
        <dbReference type="EMBL" id="SAL48865.1"/>
    </source>
</evidence>
<organism evidence="1 2">
    <name type="scientific">Caballeronia terrestris</name>
    <dbReference type="NCBI Taxonomy" id="1226301"/>
    <lineage>
        <taxon>Bacteria</taxon>
        <taxon>Pseudomonadati</taxon>
        <taxon>Pseudomonadota</taxon>
        <taxon>Betaproteobacteria</taxon>
        <taxon>Burkholderiales</taxon>
        <taxon>Burkholderiaceae</taxon>
        <taxon>Caballeronia</taxon>
    </lineage>
</organism>
<comment type="caution">
    <text evidence="1">The sequence shown here is derived from an EMBL/GenBank/DDBJ whole genome shotgun (WGS) entry which is preliminary data.</text>
</comment>
<proteinExistence type="predicted"/>
<dbReference type="OrthoDB" id="8995426at2"/>
<sequence>MSNSKRPYRLISRRSCWRLSQLYHQGLAEGKWTTQLDALNALGVSQGDLSLAMQLHELPEKILDLFEDHIDISSHTVRVIRHTIRRDGLSTVLGRIERSGASGAKHSKKTVLSIVKGQALESKKMLRWSGQDPEKIVSRALDLPKNISDRYHLGVTQGEWDSFSACAKALSISRRNISDAVAIRELPDSIRHLFREKEFTFSVGRKLLALKRELGLDELLLRARYKDSMYDVGGRTADNILSELNDENIRPASSFRRIRIKKGRGPNRLVIECKDPILLLRYRREIEQAISKVLKKRVTDVEYVELMREIFGTPRPIMPRLDRLPGTFRPRQS</sequence>